<evidence type="ECO:0000256" key="4">
    <source>
        <dbReference type="RuleBase" id="RU363090"/>
    </source>
</evidence>
<organism evidence="6 7">
    <name type="scientific">Glarea lozoyensis (strain ATCC 74030 / MF5533)</name>
    <dbReference type="NCBI Taxonomy" id="1104152"/>
    <lineage>
        <taxon>Eukaryota</taxon>
        <taxon>Fungi</taxon>
        <taxon>Dikarya</taxon>
        <taxon>Ascomycota</taxon>
        <taxon>Pezizomycotina</taxon>
        <taxon>Leotiomycetes</taxon>
        <taxon>Helotiales</taxon>
        <taxon>Helotiaceae</taxon>
        <taxon>Glarea</taxon>
    </lineage>
</organism>
<dbReference type="Proteomes" id="UP000005446">
    <property type="component" value="Unassembled WGS sequence"/>
</dbReference>
<dbReference type="AlphaFoldDB" id="H0EFT1"/>
<protein>
    <recommendedName>
        <fullName evidence="4">Kinase</fullName>
        <ecNumber evidence="4">2.7.-.-</ecNumber>
    </recommendedName>
</protein>
<reference evidence="6 7" key="1">
    <citation type="journal article" date="2012" name="Eukaryot. Cell">
        <title>Genome sequence of the fungus Glarea lozoyensis: the first genome sequence of a species from the Helotiaceae family.</title>
        <authorList>
            <person name="Youssar L."/>
            <person name="Gruening B.A."/>
            <person name="Erxleben A."/>
            <person name="Guenther S."/>
            <person name="Huettel W."/>
        </authorList>
    </citation>
    <scope>NUCLEOTIDE SEQUENCE [LARGE SCALE GENOMIC DNA]</scope>
    <source>
        <strain evidence="7">ATCC 74030 / MF5533</strain>
    </source>
</reference>
<keyword evidence="2 4" id="KW-0808">Transferase</keyword>
<evidence type="ECO:0000256" key="1">
    <source>
        <dbReference type="ARBA" id="ARBA00007374"/>
    </source>
</evidence>
<gene>
    <name evidence="6" type="ORF">M7I_1339</name>
</gene>
<comment type="caution">
    <text evidence="6">The sequence shown here is derived from an EMBL/GenBank/DDBJ whole genome shotgun (WGS) entry which is preliminary data.</text>
</comment>
<evidence type="ECO:0000256" key="3">
    <source>
        <dbReference type="ARBA" id="ARBA00022777"/>
    </source>
</evidence>
<dbReference type="HOGENOM" id="CLU_042569_3_0_1"/>
<name>H0EFT1_GLAL7</name>
<dbReference type="InterPro" id="IPR038286">
    <property type="entry name" value="IPK_sf"/>
</dbReference>
<dbReference type="PANTHER" id="PTHR12400:SF103">
    <property type="entry name" value="INOSITOL POLYPHOSPHATE MULTIKINASE"/>
    <property type="match status" value="1"/>
</dbReference>
<dbReference type="EC" id="2.7.-.-" evidence="4"/>
<dbReference type="Pfam" id="PF03770">
    <property type="entry name" value="IPK"/>
    <property type="match status" value="1"/>
</dbReference>
<dbReference type="GO" id="GO:0032958">
    <property type="term" value="P:inositol phosphate biosynthetic process"/>
    <property type="evidence" value="ECO:0007669"/>
    <property type="project" value="InterPro"/>
</dbReference>
<dbReference type="Gene3D" id="3.30.470.160">
    <property type="entry name" value="Inositol polyphosphate kinase"/>
    <property type="match status" value="1"/>
</dbReference>
<proteinExistence type="inferred from homology"/>
<dbReference type="SUPFAM" id="SSF56104">
    <property type="entry name" value="SAICAR synthase-like"/>
    <property type="match status" value="1"/>
</dbReference>
<dbReference type="EMBL" id="AGUE01000021">
    <property type="protein sequence ID" value="EHL02545.1"/>
    <property type="molecule type" value="Genomic_DNA"/>
</dbReference>
<keyword evidence="7" id="KW-1185">Reference proteome</keyword>
<dbReference type="GO" id="GO:0000824">
    <property type="term" value="F:inositol-1,4,5,6-tetrakisphosphate 3-kinase activity"/>
    <property type="evidence" value="ECO:0007669"/>
    <property type="project" value="TreeGrafter"/>
</dbReference>
<dbReference type="FunCoup" id="H0EFT1">
    <property type="interactions" value="32"/>
</dbReference>
<accession>H0EFT1</accession>
<dbReference type="OrthoDB" id="338650at2759"/>
<keyword evidence="3 4" id="KW-0418">Kinase</keyword>
<dbReference type="GO" id="GO:0046854">
    <property type="term" value="P:phosphatidylinositol phosphate biosynthetic process"/>
    <property type="evidence" value="ECO:0007669"/>
    <property type="project" value="TreeGrafter"/>
</dbReference>
<evidence type="ECO:0000256" key="5">
    <source>
        <dbReference type="SAM" id="MobiDB-lite"/>
    </source>
</evidence>
<comment type="similarity">
    <text evidence="1 4">Belongs to the inositol phosphokinase (IPK) family.</text>
</comment>
<evidence type="ECO:0000313" key="7">
    <source>
        <dbReference type="Proteomes" id="UP000005446"/>
    </source>
</evidence>
<sequence>MAKPLPLHADLIQYQHAVAGHDGTLCDVNGELFIKPCTAAEIAFYEASVASHPQFAEYMPTYLGTLTLDADQEVTSFEDASAALIAKHTIPEVVVPPKNNKQTKKIATSQALVLENAAHGFVKPNIMDTKLGIRLWADDAHPDKKTRFDKITEETTHKTFGFRVAGMRVWQGHGASGQDVDEDGYKIFDKDYGKVFIGNHNVKEAFRNFIFAESAGIDKELGRLVAQALLTDVMRIQDVLENQESRMFSSSLLFVFEGDGAALRSAMEEASRSPPTLANGDESTSGSSEDGDELEPAGPKIYAVNVIDFAHAEWTPGMGPDENSLTGVRSVVKILRELAAE</sequence>
<dbReference type="GO" id="GO:0005737">
    <property type="term" value="C:cytoplasm"/>
    <property type="evidence" value="ECO:0007669"/>
    <property type="project" value="TreeGrafter"/>
</dbReference>
<dbReference type="GO" id="GO:0008440">
    <property type="term" value="F:inositol-1,4,5-trisphosphate 3-kinase activity"/>
    <property type="evidence" value="ECO:0007669"/>
    <property type="project" value="TreeGrafter"/>
</dbReference>
<evidence type="ECO:0000313" key="6">
    <source>
        <dbReference type="EMBL" id="EHL02545.1"/>
    </source>
</evidence>
<dbReference type="InterPro" id="IPR005522">
    <property type="entry name" value="IPK"/>
</dbReference>
<dbReference type="GO" id="GO:0005634">
    <property type="term" value="C:nucleus"/>
    <property type="evidence" value="ECO:0007669"/>
    <property type="project" value="TreeGrafter"/>
</dbReference>
<dbReference type="PANTHER" id="PTHR12400">
    <property type="entry name" value="INOSITOL POLYPHOSPHATE KINASE"/>
    <property type="match status" value="1"/>
</dbReference>
<evidence type="ECO:0000256" key="2">
    <source>
        <dbReference type="ARBA" id="ARBA00022679"/>
    </source>
</evidence>
<feature type="region of interest" description="Disordered" evidence="5">
    <location>
        <begin position="265"/>
        <end position="295"/>
    </location>
</feature>
<dbReference type="InParanoid" id="H0EFT1"/>